<organism evidence="1 2">
    <name type="scientific">Nitrosomonas nitrosa</name>
    <dbReference type="NCBI Taxonomy" id="52442"/>
    <lineage>
        <taxon>Bacteria</taxon>
        <taxon>Pseudomonadati</taxon>
        <taxon>Pseudomonadota</taxon>
        <taxon>Betaproteobacteria</taxon>
        <taxon>Nitrosomonadales</taxon>
        <taxon>Nitrosomonadaceae</taxon>
        <taxon>Nitrosomonas</taxon>
    </lineage>
</organism>
<accession>A0A1I4NL09</accession>
<dbReference type="EMBL" id="FOUF01000008">
    <property type="protein sequence ID" value="SFM16131.1"/>
    <property type="molecule type" value="Genomic_DNA"/>
</dbReference>
<gene>
    <name evidence="1" type="ORF">SAMN05421880_10846</name>
</gene>
<proteinExistence type="predicted"/>
<protein>
    <submittedName>
        <fullName evidence="1">Hemolysin-type calcium-binding repeat-containing protein</fullName>
    </submittedName>
</protein>
<evidence type="ECO:0000313" key="1">
    <source>
        <dbReference type="EMBL" id="SFM16131.1"/>
    </source>
</evidence>
<dbReference type="GO" id="GO:0005509">
    <property type="term" value="F:calcium ion binding"/>
    <property type="evidence" value="ECO:0007669"/>
    <property type="project" value="InterPro"/>
</dbReference>
<dbReference type="InterPro" id="IPR011049">
    <property type="entry name" value="Serralysin-like_metalloprot_C"/>
</dbReference>
<dbReference type="AlphaFoldDB" id="A0A1I4NL09"/>
<dbReference type="InterPro" id="IPR018511">
    <property type="entry name" value="Hemolysin-typ_Ca-bd_CS"/>
</dbReference>
<dbReference type="InterPro" id="IPR001343">
    <property type="entry name" value="Hemolysn_Ca-bd"/>
</dbReference>
<dbReference type="Pfam" id="PF00353">
    <property type="entry name" value="HemolysinCabind"/>
    <property type="match status" value="1"/>
</dbReference>
<dbReference type="PRINTS" id="PR00313">
    <property type="entry name" value="CABNDNGRPT"/>
</dbReference>
<dbReference type="Gene3D" id="2.150.10.10">
    <property type="entry name" value="Serralysin-like metalloprotease, C-terminal"/>
    <property type="match status" value="1"/>
</dbReference>
<dbReference type="STRING" id="52442.SAMN05421880_10846"/>
<reference evidence="1 2" key="1">
    <citation type="submission" date="2016-10" db="EMBL/GenBank/DDBJ databases">
        <authorList>
            <person name="de Groot N.N."/>
        </authorList>
    </citation>
    <scope>NUCLEOTIDE SEQUENCE [LARGE SCALE GENOMIC DNA]</scope>
    <source>
        <strain evidence="1 2">Nm146</strain>
    </source>
</reference>
<name>A0A1I4NL09_9PROT</name>
<dbReference type="PROSITE" id="PS00330">
    <property type="entry name" value="HEMOLYSIN_CALCIUM"/>
    <property type="match status" value="3"/>
</dbReference>
<sequence>MIDLINADPLIGNFNNFSNIENAIDKVTNGFVTNTTNYTGGRVSTKSGLANDTLFGSLGSDILDGGEGNDTLFGGYGADTLTGGAGADNFIVRRGDFDKITDFNLAEGDKITIWYQTLDNIGATPSPTVTYDQPSGTLFLDGLPIAELSNTPLSIGTIGTSPTDNVFIT</sequence>
<evidence type="ECO:0000313" key="2">
    <source>
        <dbReference type="Proteomes" id="UP000199561"/>
    </source>
</evidence>
<keyword evidence="2" id="KW-1185">Reference proteome</keyword>
<dbReference type="SUPFAM" id="SSF51120">
    <property type="entry name" value="beta-Roll"/>
    <property type="match status" value="1"/>
</dbReference>
<dbReference type="RefSeq" id="WP_276325658.1">
    <property type="nucleotide sequence ID" value="NZ_FOUF01000008.1"/>
</dbReference>
<dbReference type="Proteomes" id="UP000199561">
    <property type="component" value="Unassembled WGS sequence"/>
</dbReference>